<dbReference type="AlphaFoldDB" id="A0A1E3ADV2"/>
<reference evidence="3 6" key="1">
    <citation type="submission" date="2016-07" db="EMBL/GenBank/DDBJ databases">
        <title>Characterization of isolates of Eisenbergiella tayi derived from blood cultures, using whole genome sequencing.</title>
        <authorList>
            <person name="Burdz T."/>
            <person name="Wiebe D."/>
            <person name="Huynh C."/>
            <person name="Bernard K."/>
        </authorList>
    </citation>
    <scope>NUCLEOTIDE SEQUENCE [LARGE SCALE GENOMIC DNA]</scope>
    <source>
        <strain evidence="3 6">NML 110608</strain>
    </source>
</reference>
<dbReference type="Proteomes" id="UP000094869">
    <property type="component" value="Unassembled WGS sequence"/>
</dbReference>
<dbReference type="PATRIC" id="fig|1432052.4.peg.2955"/>
<dbReference type="EMBL" id="MEHA01000001">
    <property type="protein sequence ID" value="ODR55734.1"/>
    <property type="molecule type" value="Genomic_DNA"/>
</dbReference>
<feature type="region of interest" description="Disordered" evidence="1">
    <location>
        <begin position="28"/>
        <end position="56"/>
    </location>
</feature>
<reference evidence="5 8" key="2">
    <citation type="submission" date="2016-08" db="EMBL/GenBank/DDBJ databases">
        <title>Characterization of Isolates of Eisenbergiella tayi Derived from Blood Cultures, Using Whole Genome Sequencing.</title>
        <authorList>
            <person name="Bernier A.-M."/>
            <person name="Burdz T."/>
            <person name="Wiebe D."/>
            <person name="Bernard K."/>
        </authorList>
    </citation>
    <scope>NUCLEOTIDE SEQUENCE [LARGE SCALE GENOMIC DNA]</scope>
    <source>
        <strain evidence="5 8">NML120146</strain>
    </source>
</reference>
<name>A0A1E3ADV2_9FIRM</name>
<dbReference type="Proteomes" id="UP000094271">
    <property type="component" value="Unassembled WGS sequence"/>
</dbReference>
<evidence type="ECO:0000313" key="4">
    <source>
        <dbReference type="EMBL" id="ODR55734.1"/>
    </source>
</evidence>
<evidence type="ECO:0000256" key="2">
    <source>
        <dbReference type="SAM" id="SignalP"/>
    </source>
</evidence>
<dbReference type="InterPro" id="IPR050490">
    <property type="entry name" value="Bact_solute-bd_prot1"/>
</dbReference>
<dbReference type="PANTHER" id="PTHR43649">
    <property type="entry name" value="ARABINOSE-BINDING PROTEIN-RELATED"/>
    <property type="match status" value="1"/>
</dbReference>
<dbReference type="EMBL" id="MCGH01000002">
    <property type="protein sequence ID" value="ODM06757.1"/>
    <property type="molecule type" value="Genomic_DNA"/>
</dbReference>
<keyword evidence="8" id="KW-1185">Reference proteome</keyword>
<organism evidence="3 6">
    <name type="scientific">Eisenbergiella tayi</name>
    <dbReference type="NCBI Taxonomy" id="1432052"/>
    <lineage>
        <taxon>Bacteria</taxon>
        <taxon>Bacillati</taxon>
        <taxon>Bacillota</taxon>
        <taxon>Clostridia</taxon>
        <taxon>Lachnospirales</taxon>
        <taxon>Lachnospiraceae</taxon>
        <taxon>Eisenbergiella</taxon>
    </lineage>
</organism>
<dbReference type="InterPro" id="IPR006059">
    <property type="entry name" value="SBP"/>
</dbReference>
<keyword evidence="2" id="KW-0732">Signal</keyword>
<evidence type="ECO:0000256" key="1">
    <source>
        <dbReference type="SAM" id="MobiDB-lite"/>
    </source>
</evidence>
<dbReference type="Pfam" id="PF01547">
    <property type="entry name" value="SBP_bac_1"/>
    <property type="match status" value="1"/>
</dbReference>
<accession>A0A1E3ADV2</accession>
<comment type="caution">
    <text evidence="3">The sequence shown here is derived from an EMBL/GenBank/DDBJ whole genome shotgun (WGS) entry which is preliminary data.</text>
</comment>
<dbReference type="RefSeq" id="WP_069152585.1">
    <property type="nucleotide sequence ID" value="NZ_DBFYTW010000296.1"/>
</dbReference>
<dbReference type="EMBL" id="MEHD01000013">
    <property type="protein sequence ID" value="ODR59950.1"/>
    <property type="molecule type" value="Genomic_DNA"/>
</dbReference>
<evidence type="ECO:0000313" key="7">
    <source>
        <dbReference type="Proteomes" id="UP000094271"/>
    </source>
</evidence>
<reference evidence="4 7" key="3">
    <citation type="submission" date="2016-08" db="EMBL/GenBank/DDBJ databases">
        <authorList>
            <person name="Seilhamer J.J."/>
        </authorList>
    </citation>
    <scope>NUCLEOTIDE SEQUENCE [LARGE SCALE GENOMIC DNA]</scope>
    <source>
        <strain evidence="4 7">NML150140-1</strain>
    </source>
</reference>
<feature type="signal peptide" evidence="2">
    <location>
        <begin position="1"/>
        <end position="27"/>
    </location>
</feature>
<dbReference type="OrthoDB" id="2060074at2"/>
<dbReference type="Proteomes" id="UP000094067">
    <property type="component" value="Unassembled WGS sequence"/>
</dbReference>
<proteinExistence type="predicted"/>
<protein>
    <submittedName>
        <fullName evidence="3">Bacterial extracellular solute-binding protein</fullName>
    </submittedName>
</protein>
<dbReference type="PANTHER" id="PTHR43649:SF12">
    <property type="entry name" value="DIACETYLCHITOBIOSE BINDING PROTEIN DASA"/>
    <property type="match status" value="1"/>
</dbReference>
<evidence type="ECO:0000313" key="8">
    <source>
        <dbReference type="Proteomes" id="UP000094869"/>
    </source>
</evidence>
<feature type="chain" id="PRO_5014540580" evidence="2">
    <location>
        <begin position="28"/>
        <end position="461"/>
    </location>
</feature>
<dbReference type="PROSITE" id="PS51257">
    <property type="entry name" value="PROKAR_LIPOPROTEIN"/>
    <property type="match status" value="1"/>
</dbReference>
<gene>
    <name evidence="4" type="ORF">BEI59_00785</name>
    <name evidence="3" type="ORF">BEI61_02647</name>
    <name evidence="5" type="ORF">BEI63_05335</name>
</gene>
<evidence type="ECO:0000313" key="3">
    <source>
        <dbReference type="EMBL" id="ODM06757.1"/>
    </source>
</evidence>
<evidence type="ECO:0000313" key="5">
    <source>
        <dbReference type="EMBL" id="ODR59950.1"/>
    </source>
</evidence>
<dbReference type="SUPFAM" id="SSF53850">
    <property type="entry name" value="Periplasmic binding protein-like II"/>
    <property type="match status" value="1"/>
</dbReference>
<dbReference type="Gene3D" id="3.40.190.10">
    <property type="entry name" value="Periplasmic binding protein-like II"/>
    <property type="match status" value="2"/>
</dbReference>
<evidence type="ECO:0000313" key="6">
    <source>
        <dbReference type="Proteomes" id="UP000094067"/>
    </source>
</evidence>
<sequence length="461" mass="50643">MKRKSVSIGLAALLAVSLLAGCGGKGAAETGSTGDTKAVQEADNSGNAETTGGGTGEQVTINFQTWNPGEGAAIDEVIAAFEEKYPNIKVNHVYMPYTDHVEKLKIDLASGEGADVFGMQTGATIKEFRDFEMDLTSYAEESWGSDWKDQYMDFCMDLLNEDGHYYGLPLGLTYAGFTWADVNMLKEYGLEVPTSYDDLKECAKVLRENGQYPLTIGAKDAWINIDTWMSMANDINPEKLYSAIEGETPFTDPDLVESFRIWQSCFTEGIFQDGALGVGVYNDTSDLFEKEGSIPMIQNGSWSAGFYVSGDPDQNRVFNSEGADHDIFLIDWNNDGKVCPVTASVDVCLCMNKNTKNPEAAWTFIDFMLHEGQDILINRYFSYCPSRKDLELNVEGMNQDGLDNLAYIVEQSENNLGGYREMAYADLKQVISDQLTVLALGDATPEEAAATIEAASQAQAR</sequence>